<name>A0A928YQT6_9SPHI</name>
<evidence type="ECO:0000313" key="2">
    <source>
        <dbReference type="EMBL" id="MBE8713922.1"/>
    </source>
</evidence>
<dbReference type="AlphaFoldDB" id="A0A928YQT6"/>
<dbReference type="EMBL" id="PRDK01000005">
    <property type="protein sequence ID" value="MBE8713922.1"/>
    <property type="molecule type" value="Genomic_DNA"/>
</dbReference>
<organism evidence="2 3">
    <name type="scientific">Sphingobacterium hungaricum</name>
    <dbReference type="NCBI Taxonomy" id="2082723"/>
    <lineage>
        <taxon>Bacteria</taxon>
        <taxon>Pseudomonadati</taxon>
        <taxon>Bacteroidota</taxon>
        <taxon>Sphingobacteriia</taxon>
        <taxon>Sphingobacteriales</taxon>
        <taxon>Sphingobacteriaceae</taxon>
        <taxon>Sphingobacterium</taxon>
    </lineage>
</organism>
<dbReference type="Proteomes" id="UP000616201">
    <property type="component" value="Unassembled WGS sequence"/>
</dbReference>
<keyword evidence="1" id="KW-0732">Signal</keyword>
<dbReference type="RefSeq" id="WP_196934069.1">
    <property type="nucleotide sequence ID" value="NZ_MU158697.1"/>
</dbReference>
<reference evidence="2" key="1">
    <citation type="submission" date="2018-02" db="EMBL/GenBank/DDBJ databases">
        <authorList>
            <person name="Vasarhelyi B.M."/>
            <person name="Deshmukh S."/>
            <person name="Balint B."/>
            <person name="Kukolya J."/>
        </authorList>
    </citation>
    <scope>NUCLEOTIDE SEQUENCE</scope>
    <source>
        <strain evidence="2">KB22</strain>
    </source>
</reference>
<comment type="caution">
    <text evidence="2">The sequence shown here is derived from an EMBL/GenBank/DDBJ whole genome shotgun (WGS) entry which is preliminary data.</text>
</comment>
<feature type="chain" id="PRO_5037481180" description="DUF2911 domain-containing protein" evidence="1">
    <location>
        <begin position="24"/>
        <end position="281"/>
    </location>
</feature>
<sequence length="281" mass="31519">MKTTVLSLFAATALFFTCQNAMAQVKLPPASSTQTLKQGLGIKNIELTYQRPNTNGRTIFGDLVPYGEVWRTGANNIPSITFEEQVSIQGNVVPAGTYGIFTIPNKDEWTIILSTNVKQWGAYEYKKEEDFLRFNVKAETLTNKVETFTISFDDVTTKSTNVSLAWDLAKVKFTIVADQTKEILASIDEAMKGEKKPYFQSAQYYYLNDLDINKAVEWMNIADQGNTNMPYIKYWKARALLKSGNKAAAIKTAEEGVDIAKKANNGEYIKLNTQVIEQAKK</sequence>
<evidence type="ECO:0000313" key="3">
    <source>
        <dbReference type="Proteomes" id="UP000616201"/>
    </source>
</evidence>
<keyword evidence="3" id="KW-1185">Reference proteome</keyword>
<proteinExistence type="predicted"/>
<feature type="signal peptide" evidence="1">
    <location>
        <begin position="1"/>
        <end position="23"/>
    </location>
</feature>
<dbReference type="Pfam" id="PF11138">
    <property type="entry name" value="DUF2911"/>
    <property type="match status" value="1"/>
</dbReference>
<dbReference type="InterPro" id="IPR021314">
    <property type="entry name" value="DUF2911"/>
</dbReference>
<accession>A0A928YQT6</accession>
<evidence type="ECO:0008006" key="4">
    <source>
        <dbReference type="Google" id="ProtNLM"/>
    </source>
</evidence>
<evidence type="ECO:0000256" key="1">
    <source>
        <dbReference type="SAM" id="SignalP"/>
    </source>
</evidence>
<gene>
    <name evidence="2" type="ORF">C4F49_09545</name>
</gene>
<protein>
    <recommendedName>
        <fullName evidence="4">DUF2911 domain-containing protein</fullName>
    </recommendedName>
</protein>